<dbReference type="PANTHER" id="PTHR43840:SF41">
    <property type="entry name" value="CATION-EFFLUX PUMP FIEF"/>
    <property type="match status" value="1"/>
</dbReference>
<evidence type="ECO:0000256" key="10">
    <source>
        <dbReference type="SAM" id="Phobius"/>
    </source>
</evidence>
<dbReference type="Pfam" id="PF16916">
    <property type="entry name" value="ZT_dimer"/>
    <property type="match status" value="1"/>
</dbReference>
<dbReference type="InterPro" id="IPR002524">
    <property type="entry name" value="Cation_efflux"/>
</dbReference>
<reference evidence="14" key="1">
    <citation type="journal article" date="2019" name="Int. J. Syst. Evol. Microbiol.">
        <title>The Global Catalogue of Microorganisms (GCM) 10K type strain sequencing project: providing services to taxonomists for standard genome sequencing and annotation.</title>
        <authorList>
            <consortium name="The Broad Institute Genomics Platform"/>
            <consortium name="The Broad Institute Genome Sequencing Center for Infectious Disease"/>
            <person name="Wu L."/>
            <person name="Ma J."/>
        </authorList>
    </citation>
    <scope>NUCLEOTIDE SEQUENCE [LARGE SCALE GENOMIC DNA]</scope>
    <source>
        <strain evidence="14">CGMCC 1.10131</strain>
    </source>
</reference>
<evidence type="ECO:0000256" key="1">
    <source>
        <dbReference type="ARBA" id="ARBA00004141"/>
    </source>
</evidence>
<keyword evidence="7" id="KW-0862">Zinc</keyword>
<gene>
    <name evidence="13" type="primary">fieF</name>
    <name evidence="13" type="ORF">GCM10007414_26420</name>
</gene>
<keyword evidence="5" id="KW-0408">Iron</keyword>
<name>A0ABQ1I4B4_9ALTE</name>
<dbReference type="InterPro" id="IPR036837">
    <property type="entry name" value="Cation_efflux_CTD_sf"/>
</dbReference>
<feature type="transmembrane region" description="Helical" evidence="10">
    <location>
        <begin position="182"/>
        <end position="199"/>
    </location>
</feature>
<sequence length="300" mass="33265">MEKHNYQRLVTIATWVATCVAVTLLVIKSSAFLYTGAVSILASLIDSLMDMGMSVVNLLAVRYALQPPDKEHSFGHGKAEHLAGMAQAAFITGSAIMLLFSGVTELLDPKAIQHSNAGISVMVISTLITFALVMFQRYVIRKTNNTVIKADSMHYAMDIYMNAAVLVALLLSRFGWYWADGLFAVLIALYICYGAFGIAKDSVQNLLDRQLPESFQIQVLNCALAVPEVMGAHDIRTRQAGQTKFIQLHLELDDKLDLYTAHKIADQVEDKIVELWPEADVLIHQDPQSVVPQEKKLELE</sequence>
<comment type="similarity">
    <text evidence="2">Belongs to the cation diffusion facilitator (CDF) transporter (TC 2.A.4) family. FieF subfamily.</text>
</comment>
<feature type="transmembrane region" description="Helical" evidence="10">
    <location>
        <begin position="155"/>
        <end position="176"/>
    </location>
</feature>
<dbReference type="InterPro" id="IPR027470">
    <property type="entry name" value="Cation_efflux_CTD"/>
</dbReference>
<feature type="transmembrane region" description="Helical" evidence="10">
    <location>
        <begin position="40"/>
        <end position="61"/>
    </location>
</feature>
<dbReference type="EMBL" id="BMDY01000016">
    <property type="protein sequence ID" value="GGB11650.1"/>
    <property type="molecule type" value="Genomic_DNA"/>
</dbReference>
<accession>A0ABQ1I4B4</accession>
<comment type="subcellular location">
    <subcellularLocation>
        <location evidence="1">Membrane</location>
        <topology evidence="1">Multi-pass membrane protein</topology>
    </subcellularLocation>
</comment>
<dbReference type="InterPro" id="IPR050291">
    <property type="entry name" value="CDF_Transporter"/>
</dbReference>
<keyword evidence="4" id="KW-1003">Cell membrane</keyword>
<proteinExistence type="inferred from homology"/>
<dbReference type="RefSeq" id="WP_055733864.1">
    <property type="nucleotide sequence ID" value="NZ_BMDY01000016.1"/>
</dbReference>
<evidence type="ECO:0000313" key="14">
    <source>
        <dbReference type="Proteomes" id="UP000651977"/>
    </source>
</evidence>
<dbReference type="PANTHER" id="PTHR43840">
    <property type="entry name" value="MITOCHONDRIAL METAL TRANSPORTER 1-RELATED"/>
    <property type="match status" value="1"/>
</dbReference>
<dbReference type="SUPFAM" id="SSF160240">
    <property type="entry name" value="Cation efflux protein cytoplasmic domain-like"/>
    <property type="match status" value="1"/>
</dbReference>
<evidence type="ECO:0000313" key="13">
    <source>
        <dbReference type="EMBL" id="GGB11650.1"/>
    </source>
</evidence>
<evidence type="ECO:0000256" key="5">
    <source>
        <dbReference type="ARBA" id="ARBA00022496"/>
    </source>
</evidence>
<feature type="domain" description="Cation efflux protein cytoplasmic" evidence="12">
    <location>
        <begin position="212"/>
        <end position="287"/>
    </location>
</feature>
<evidence type="ECO:0000256" key="2">
    <source>
        <dbReference type="ARBA" id="ARBA00010212"/>
    </source>
</evidence>
<evidence type="ECO:0000256" key="9">
    <source>
        <dbReference type="ARBA" id="ARBA00023136"/>
    </source>
</evidence>
<organism evidence="13 14">
    <name type="scientific">Agarivorans gilvus</name>
    <dbReference type="NCBI Taxonomy" id="680279"/>
    <lineage>
        <taxon>Bacteria</taxon>
        <taxon>Pseudomonadati</taxon>
        <taxon>Pseudomonadota</taxon>
        <taxon>Gammaproteobacteria</taxon>
        <taxon>Alteromonadales</taxon>
        <taxon>Alteromonadaceae</taxon>
        <taxon>Agarivorans</taxon>
    </lineage>
</organism>
<evidence type="ECO:0000259" key="11">
    <source>
        <dbReference type="Pfam" id="PF01545"/>
    </source>
</evidence>
<keyword evidence="8 10" id="KW-1133">Transmembrane helix</keyword>
<evidence type="ECO:0000256" key="8">
    <source>
        <dbReference type="ARBA" id="ARBA00022989"/>
    </source>
</evidence>
<dbReference type="Gene3D" id="1.20.1510.10">
    <property type="entry name" value="Cation efflux protein transmembrane domain"/>
    <property type="match status" value="1"/>
</dbReference>
<keyword evidence="3" id="KW-0813">Transport</keyword>
<keyword evidence="5" id="KW-0410">Iron transport</keyword>
<dbReference type="NCBIfam" id="TIGR01297">
    <property type="entry name" value="CDF"/>
    <property type="match status" value="1"/>
</dbReference>
<evidence type="ECO:0000259" key="12">
    <source>
        <dbReference type="Pfam" id="PF16916"/>
    </source>
</evidence>
<dbReference type="Pfam" id="PF01545">
    <property type="entry name" value="Cation_efflux"/>
    <property type="match status" value="1"/>
</dbReference>
<dbReference type="InterPro" id="IPR027469">
    <property type="entry name" value="Cation_efflux_TMD_sf"/>
</dbReference>
<keyword evidence="7" id="KW-0864">Zinc transport</keyword>
<protein>
    <submittedName>
        <fullName evidence="13">Cation-efflux pump FieF</fullName>
    </submittedName>
</protein>
<dbReference type="InterPro" id="IPR058533">
    <property type="entry name" value="Cation_efflux_TM"/>
</dbReference>
<evidence type="ECO:0000256" key="3">
    <source>
        <dbReference type="ARBA" id="ARBA00022448"/>
    </source>
</evidence>
<dbReference type="SUPFAM" id="SSF161111">
    <property type="entry name" value="Cation efflux protein transmembrane domain-like"/>
    <property type="match status" value="1"/>
</dbReference>
<keyword evidence="6 10" id="KW-0812">Transmembrane</keyword>
<keyword evidence="14" id="KW-1185">Reference proteome</keyword>
<feature type="transmembrane region" description="Helical" evidence="10">
    <location>
        <begin position="115"/>
        <end position="135"/>
    </location>
</feature>
<feature type="transmembrane region" description="Helical" evidence="10">
    <location>
        <begin position="82"/>
        <end position="103"/>
    </location>
</feature>
<keyword evidence="7" id="KW-0406">Ion transport</keyword>
<evidence type="ECO:0000256" key="4">
    <source>
        <dbReference type="ARBA" id="ARBA00022475"/>
    </source>
</evidence>
<dbReference type="Gene3D" id="3.30.70.1350">
    <property type="entry name" value="Cation efflux protein, cytoplasmic domain"/>
    <property type="match status" value="1"/>
</dbReference>
<evidence type="ECO:0000256" key="6">
    <source>
        <dbReference type="ARBA" id="ARBA00022692"/>
    </source>
</evidence>
<feature type="transmembrane region" description="Helical" evidence="10">
    <location>
        <begin position="12"/>
        <end position="34"/>
    </location>
</feature>
<dbReference type="Proteomes" id="UP000651977">
    <property type="component" value="Unassembled WGS sequence"/>
</dbReference>
<keyword evidence="9 10" id="KW-0472">Membrane</keyword>
<comment type="caution">
    <text evidence="13">The sequence shown here is derived from an EMBL/GenBank/DDBJ whole genome shotgun (WGS) entry which is preliminary data.</text>
</comment>
<evidence type="ECO:0000256" key="7">
    <source>
        <dbReference type="ARBA" id="ARBA00022906"/>
    </source>
</evidence>
<feature type="domain" description="Cation efflux protein transmembrane" evidence="11">
    <location>
        <begin position="15"/>
        <end position="207"/>
    </location>
</feature>